<reference evidence="1" key="1">
    <citation type="submission" date="2009-04" db="EMBL/GenBank/DDBJ databases">
        <authorList>
            <person name="Weinstock G."/>
            <person name="Sodergren E."/>
            <person name="Clifton S."/>
            <person name="Fulton L."/>
            <person name="Fulton B."/>
            <person name="Courtney L."/>
            <person name="Fronick C."/>
            <person name="Harrison M."/>
            <person name="Strong C."/>
            <person name="Farmer C."/>
            <person name="Delahaunty K."/>
            <person name="Markovic C."/>
            <person name="Hall O."/>
            <person name="Minx P."/>
            <person name="Tomlinson C."/>
            <person name="Mitreva M."/>
            <person name="Nelson J."/>
            <person name="Hou S."/>
            <person name="Wollam A."/>
            <person name="Pepin K.H."/>
            <person name="Johnson M."/>
            <person name="Bhonagiri V."/>
            <person name="Nash W.E."/>
            <person name="Warren W."/>
            <person name="Chinwalla A."/>
            <person name="Mardis E.R."/>
            <person name="Wilson R.K."/>
        </authorList>
    </citation>
    <scope>NUCLEOTIDE SEQUENCE [LARGE SCALE GENOMIC DNA]</scope>
    <source>
        <strain evidence="1">DSM 14600</strain>
    </source>
</reference>
<gene>
    <name evidence="1" type="ORF">GCWU000342_00691</name>
</gene>
<evidence type="ECO:0000313" key="2">
    <source>
        <dbReference type="Proteomes" id="UP000003494"/>
    </source>
</evidence>
<protein>
    <submittedName>
        <fullName evidence="1">Uncharacterized protein</fullName>
    </submittedName>
</protein>
<evidence type="ECO:0000313" key="1">
    <source>
        <dbReference type="EMBL" id="EEP29334.1"/>
    </source>
</evidence>
<accession>C4G9N8</accession>
<dbReference type="Proteomes" id="UP000003494">
    <property type="component" value="Unassembled WGS sequence"/>
</dbReference>
<dbReference type="EMBL" id="ACIP02000001">
    <property type="protein sequence ID" value="EEP29334.1"/>
    <property type="molecule type" value="Genomic_DNA"/>
</dbReference>
<dbReference type="AlphaFoldDB" id="C4G9N8"/>
<name>C4G9N8_9FIRM</name>
<organism evidence="1 2">
    <name type="scientific">Shuttleworthella satelles DSM 14600</name>
    <dbReference type="NCBI Taxonomy" id="626523"/>
    <lineage>
        <taxon>Bacteria</taxon>
        <taxon>Bacillati</taxon>
        <taxon>Bacillota</taxon>
        <taxon>Clostridia</taxon>
        <taxon>Lachnospirales</taxon>
        <taxon>Lachnospiraceae</taxon>
        <taxon>Shuttleworthella</taxon>
    </lineage>
</organism>
<dbReference type="HOGENOM" id="CLU_3222034_0_0_9"/>
<proteinExistence type="predicted"/>
<comment type="caution">
    <text evidence="1">The sequence shown here is derived from an EMBL/GenBank/DDBJ whole genome shotgun (WGS) entry which is preliminary data.</text>
</comment>
<sequence>MTWLYSNAAPFLLLEESAPGQGQSLVCQANYIFDRKSCQTRILW</sequence>
<keyword evidence="2" id="KW-1185">Reference proteome</keyword>